<reference evidence="2" key="1">
    <citation type="submission" date="2018-05" db="EMBL/GenBank/DDBJ databases">
        <authorList>
            <person name="Lanie J.A."/>
            <person name="Ng W.-L."/>
            <person name="Kazmierczak K.M."/>
            <person name="Andrzejewski T.M."/>
            <person name="Davidsen T.M."/>
            <person name="Wayne K.J."/>
            <person name="Tettelin H."/>
            <person name="Glass J.I."/>
            <person name="Rusch D."/>
            <person name="Podicherti R."/>
            <person name="Tsui H.-C.T."/>
            <person name="Winkler M.E."/>
        </authorList>
    </citation>
    <scope>NUCLEOTIDE SEQUENCE</scope>
</reference>
<accession>A0A382WBX3</accession>
<dbReference type="EMBL" id="UINC01158687">
    <property type="protein sequence ID" value="SVD56357.1"/>
    <property type="molecule type" value="Genomic_DNA"/>
</dbReference>
<proteinExistence type="predicted"/>
<keyword evidence="1" id="KW-0472">Membrane</keyword>
<sequence>MQDKKQKTYQLSYRKQLIQLAKFYGIVEIKNYFKSAKRLTTSQIELILIKNKIKLPSKKTLSKLGRLIIFKNKYLKQLFYTVAVAVVVIGFFGGVPYLVNVFHKIDYDSWKNKDEIAKHKNDTIDKILKKNEIKSYKKDENFEVTENIQKKQNDLIDNTVSLDASVVASLFE</sequence>
<gene>
    <name evidence="2" type="ORF">METZ01_LOCUS409211</name>
</gene>
<feature type="non-terminal residue" evidence="2">
    <location>
        <position position="172"/>
    </location>
</feature>
<keyword evidence="1" id="KW-0812">Transmembrane</keyword>
<dbReference type="AlphaFoldDB" id="A0A382WBX3"/>
<feature type="transmembrane region" description="Helical" evidence="1">
    <location>
        <begin position="78"/>
        <end position="99"/>
    </location>
</feature>
<evidence type="ECO:0000313" key="2">
    <source>
        <dbReference type="EMBL" id="SVD56357.1"/>
    </source>
</evidence>
<name>A0A382WBX3_9ZZZZ</name>
<keyword evidence="1" id="KW-1133">Transmembrane helix</keyword>
<organism evidence="2">
    <name type="scientific">marine metagenome</name>
    <dbReference type="NCBI Taxonomy" id="408172"/>
    <lineage>
        <taxon>unclassified sequences</taxon>
        <taxon>metagenomes</taxon>
        <taxon>ecological metagenomes</taxon>
    </lineage>
</organism>
<evidence type="ECO:0000256" key="1">
    <source>
        <dbReference type="SAM" id="Phobius"/>
    </source>
</evidence>
<protein>
    <submittedName>
        <fullName evidence="2">Uncharacterized protein</fullName>
    </submittedName>
</protein>